<evidence type="ECO:0000313" key="2">
    <source>
        <dbReference type="EMBL" id="MDY2587741.1"/>
    </source>
</evidence>
<accession>A0ABU5ENW1</accession>
<dbReference type="EMBL" id="JAXDAE010000010">
    <property type="protein sequence ID" value="MDY2587741.1"/>
    <property type="molecule type" value="Genomic_DNA"/>
</dbReference>
<keyword evidence="3" id="KW-1185">Reference proteome</keyword>
<reference evidence="2 3" key="1">
    <citation type="submission" date="2023-11" db="EMBL/GenBank/DDBJ databases">
        <title>Winogradskyella pelagius sp. nov., isolated from coastal sediment.</title>
        <authorList>
            <person name="Li F."/>
        </authorList>
    </citation>
    <scope>NUCLEOTIDE SEQUENCE [LARGE SCALE GENOMIC DNA]</scope>
    <source>
        <strain evidence="2 3">KCTC 23502</strain>
    </source>
</reference>
<gene>
    <name evidence="2" type="ORF">SNF14_10345</name>
</gene>
<evidence type="ECO:0000256" key="1">
    <source>
        <dbReference type="SAM" id="Phobius"/>
    </source>
</evidence>
<sequence length="166" mass="19074">MKKEKLHNIKSNGFKVPDNYFDTVEDAFFNRLNKKDSIEGIITTGFKTPEGYFDSVEHNIISKLNDKPVISLYSRKALYYISGIAASLVLLFAIFINNDNNTEDISAEMVTTYFENSDLDSYELAELLAKAEIIDTDFKVMETDFNEEHLESYLLENTDIETILQQ</sequence>
<dbReference type="Proteomes" id="UP001285855">
    <property type="component" value="Unassembled WGS sequence"/>
</dbReference>
<proteinExistence type="predicted"/>
<feature type="transmembrane region" description="Helical" evidence="1">
    <location>
        <begin position="77"/>
        <end position="96"/>
    </location>
</feature>
<name>A0ABU5ENW1_9FLAO</name>
<organism evidence="2 3">
    <name type="scientific">Winogradskyella aquimaris</name>
    <dbReference type="NCBI Taxonomy" id="864074"/>
    <lineage>
        <taxon>Bacteria</taxon>
        <taxon>Pseudomonadati</taxon>
        <taxon>Bacteroidota</taxon>
        <taxon>Flavobacteriia</taxon>
        <taxon>Flavobacteriales</taxon>
        <taxon>Flavobacteriaceae</taxon>
        <taxon>Winogradskyella</taxon>
    </lineage>
</organism>
<keyword evidence="1" id="KW-0812">Transmembrane</keyword>
<dbReference type="RefSeq" id="WP_320556097.1">
    <property type="nucleotide sequence ID" value="NZ_JAXDAE010000010.1"/>
</dbReference>
<keyword evidence="1" id="KW-0472">Membrane</keyword>
<protein>
    <submittedName>
        <fullName evidence="2">Uncharacterized protein</fullName>
    </submittedName>
</protein>
<keyword evidence="1" id="KW-1133">Transmembrane helix</keyword>
<evidence type="ECO:0000313" key="3">
    <source>
        <dbReference type="Proteomes" id="UP001285855"/>
    </source>
</evidence>
<comment type="caution">
    <text evidence="2">The sequence shown here is derived from an EMBL/GenBank/DDBJ whole genome shotgun (WGS) entry which is preliminary data.</text>
</comment>